<dbReference type="Pfam" id="PF14322">
    <property type="entry name" value="SusD-like_3"/>
    <property type="match status" value="1"/>
</dbReference>
<accession>A0A2X2RR99</accession>
<keyword evidence="5" id="KW-0998">Cell outer membrane</keyword>
<evidence type="ECO:0000259" key="8">
    <source>
        <dbReference type="Pfam" id="PF14322"/>
    </source>
</evidence>
<dbReference type="GO" id="GO:0009279">
    <property type="term" value="C:cell outer membrane"/>
    <property type="evidence" value="ECO:0007669"/>
    <property type="project" value="UniProtKB-SubCell"/>
</dbReference>
<feature type="domain" description="SusD-like N-terminal" evidence="8">
    <location>
        <begin position="36"/>
        <end position="200"/>
    </location>
</feature>
<name>A0A2X2RR99_CAPOC</name>
<evidence type="ECO:0000256" key="5">
    <source>
        <dbReference type="ARBA" id="ARBA00023237"/>
    </source>
</evidence>
<keyword evidence="4" id="KW-0472">Membrane</keyword>
<dbReference type="Pfam" id="PF07980">
    <property type="entry name" value="SusD_RagB"/>
    <property type="match status" value="1"/>
</dbReference>
<keyword evidence="3 6" id="KW-0732">Signal</keyword>
<evidence type="ECO:0000256" key="2">
    <source>
        <dbReference type="ARBA" id="ARBA00006275"/>
    </source>
</evidence>
<comment type="subcellular location">
    <subcellularLocation>
        <location evidence="1">Cell outer membrane</location>
    </subcellularLocation>
</comment>
<feature type="domain" description="RagB/SusD" evidence="7">
    <location>
        <begin position="312"/>
        <end position="455"/>
    </location>
</feature>
<reference evidence="9 10" key="1">
    <citation type="submission" date="2018-06" db="EMBL/GenBank/DDBJ databases">
        <authorList>
            <consortium name="Pathogen Informatics"/>
            <person name="Doyle S."/>
        </authorList>
    </citation>
    <scope>NUCLEOTIDE SEQUENCE [LARGE SCALE GENOMIC DNA]</scope>
    <source>
        <strain evidence="9 10">NCTC11546</strain>
    </source>
</reference>
<dbReference type="SUPFAM" id="SSF48452">
    <property type="entry name" value="TPR-like"/>
    <property type="match status" value="1"/>
</dbReference>
<dbReference type="InterPro" id="IPR011990">
    <property type="entry name" value="TPR-like_helical_dom_sf"/>
</dbReference>
<proteinExistence type="inferred from homology"/>
<evidence type="ECO:0000313" key="10">
    <source>
        <dbReference type="Proteomes" id="UP000249891"/>
    </source>
</evidence>
<evidence type="ECO:0000256" key="3">
    <source>
        <dbReference type="ARBA" id="ARBA00022729"/>
    </source>
</evidence>
<evidence type="ECO:0000313" key="9">
    <source>
        <dbReference type="EMBL" id="SQA79083.1"/>
    </source>
</evidence>
<dbReference type="InterPro" id="IPR012944">
    <property type="entry name" value="SusD_RagB_dom"/>
</dbReference>
<protein>
    <submittedName>
        <fullName evidence="9">SusD family</fullName>
    </submittedName>
</protein>
<comment type="similarity">
    <text evidence="2">Belongs to the SusD family.</text>
</comment>
<gene>
    <name evidence="9" type="ORF">NCTC11546_02337</name>
</gene>
<evidence type="ECO:0000256" key="1">
    <source>
        <dbReference type="ARBA" id="ARBA00004442"/>
    </source>
</evidence>
<organism evidence="9 10">
    <name type="scientific">Capnocytophaga ochracea</name>
    <dbReference type="NCBI Taxonomy" id="1018"/>
    <lineage>
        <taxon>Bacteria</taxon>
        <taxon>Pseudomonadati</taxon>
        <taxon>Bacteroidota</taxon>
        <taxon>Flavobacteriia</taxon>
        <taxon>Flavobacteriales</taxon>
        <taxon>Flavobacteriaceae</taxon>
        <taxon>Capnocytophaga</taxon>
    </lineage>
</organism>
<feature type="signal peptide" evidence="6">
    <location>
        <begin position="1"/>
        <end position="20"/>
    </location>
</feature>
<dbReference type="Proteomes" id="UP000249891">
    <property type="component" value="Unassembled WGS sequence"/>
</dbReference>
<feature type="chain" id="PRO_5015974357" evidence="6">
    <location>
        <begin position="21"/>
        <end position="464"/>
    </location>
</feature>
<dbReference type="PROSITE" id="PS51257">
    <property type="entry name" value="PROKAR_LIPOPROTEIN"/>
    <property type="match status" value="1"/>
</dbReference>
<sequence>MLIYRIFLFSAISLAIMSCSLDLPPEDEVSDPDAITSVVTAERSLAAAYTSFAPYNDALTWVARSDDMIPSSYLPREVELKNTYEWVGRELINHSESIWKSLYATIAQCNVLLERLPNVSPLTDAESRQLRLIKQRTIYLKALCYFELLKIFSPAYATTNSEPYGILIKDKFNLTKEQNRLTFSQSVNVIEQLLTISAEQDTNTYYITPEVAQLIRAELALWTQDNVKAIALALPLYEKYKTSLTTLPAANIWSANTSALRLFALDTRNVSVSPYMKLEYNENIGDYLLVASTISYTTTDVRTDVYTIVAPHNANNRLLGKYRKQVKAREQMQYYTWTRPSELVFLLAEAYLKQGDKNSAFALLNVLLTARNANTLTPAATDTDTLLTLLLSEKQKEFVGEPIRFFDLKRNHRPIVRTTTAGTNYTIEATDPRWTLPIPASEKRYNTAILQNKGWNVGEGVNQS</sequence>
<dbReference type="InterPro" id="IPR033985">
    <property type="entry name" value="SusD-like_N"/>
</dbReference>
<evidence type="ECO:0000256" key="6">
    <source>
        <dbReference type="SAM" id="SignalP"/>
    </source>
</evidence>
<dbReference type="AlphaFoldDB" id="A0A2X2RR99"/>
<evidence type="ECO:0000256" key="4">
    <source>
        <dbReference type="ARBA" id="ARBA00023136"/>
    </source>
</evidence>
<dbReference type="Gene3D" id="1.25.40.390">
    <property type="match status" value="1"/>
</dbReference>
<evidence type="ECO:0000259" key="7">
    <source>
        <dbReference type="Pfam" id="PF07980"/>
    </source>
</evidence>
<dbReference type="EMBL" id="UARG01000017">
    <property type="protein sequence ID" value="SQA79083.1"/>
    <property type="molecule type" value="Genomic_DNA"/>
</dbReference>